<feature type="compositionally biased region" description="Basic and acidic residues" evidence="1">
    <location>
        <begin position="113"/>
        <end position="126"/>
    </location>
</feature>
<dbReference type="Ensembl" id="ENSCVAT00000011280.1">
    <property type="protein sequence ID" value="ENSCVAP00000002702.1"/>
    <property type="gene ID" value="ENSCVAG00000003816.1"/>
</dbReference>
<evidence type="ECO:0000259" key="2">
    <source>
        <dbReference type="Pfam" id="PF15017"/>
    </source>
</evidence>
<keyword evidence="4" id="KW-1185">Reference proteome</keyword>
<evidence type="ECO:0000313" key="3">
    <source>
        <dbReference type="Ensembl" id="ENSCVAP00000002702.1"/>
    </source>
</evidence>
<organism evidence="3 4">
    <name type="scientific">Cyprinodon variegatus</name>
    <name type="common">Sheepshead minnow</name>
    <dbReference type="NCBI Taxonomy" id="28743"/>
    <lineage>
        <taxon>Eukaryota</taxon>
        <taxon>Metazoa</taxon>
        <taxon>Chordata</taxon>
        <taxon>Craniata</taxon>
        <taxon>Vertebrata</taxon>
        <taxon>Euteleostomi</taxon>
        <taxon>Actinopterygii</taxon>
        <taxon>Neopterygii</taxon>
        <taxon>Teleostei</taxon>
        <taxon>Neoteleostei</taxon>
        <taxon>Acanthomorphata</taxon>
        <taxon>Ovalentaria</taxon>
        <taxon>Atherinomorphae</taxon>
        <taxon>Cyprinodontiformes</taxon>
        <taxon>Cyprinodontidae</taxon>
        <taxon>Cyprinodon</taxon>
    </lineage>
</organism>
<dbReference type="Proteomes" id="UP000265020">
    <property type="component" value="Unassembled WGS sequence"/>
</dbReference>
<feature type="compositionally biased region" description="Polar residues" evidence="1">
    <location>
        <begin position="127"/>
        <end position="136"/>
    </location>
</feature>
<evidence type="ECO:0000313" key="4">
    <source>
        <dbReference type="Proteomes" id="UP000265020"/>
    </source>
</evidence>
<proteinExistence type="predicted"/>
<dbReference type="Pfam" id="PF15017">
    <property type="entry name" value="WRNPLPNID"/>
    <property type="match status" value="1"/>
</dbReference>
<protein>
    <recommendedName>
        <fullName evidence="2">Putative WW-binding domain-containing protein</fullName>
    </recommendedName>
</protein>
<dbReference type="OMA" id="RCRKRPH"/>
<dbReference type="InterPro" id="IPR033461">
    <property type="entry name" value="WRNPLPNID"/>
</dbReference>
<sequence length="136" mass="15181">MAKRRAEEPLLLDSPIKRRHLAPLCCVGMQPESMASAGGVSSPSILTLLGSRCRKRPHYSDNEASDLFPKVSLWDSGKFALDTDKDSSEDDTYNSFQYWRVPLPELDLSLLEHTSDQSQMKDKSKDNTTSADAMES</sequence>
<feature type="region of interest" description="Disordered" evidence="1">
    <location>
        <begin position="110"/>
        <end position="136"/>
    </location>
</feature>
<dbReference type="AlphaFoldDB" id="A0A3Q2CCY1"/>
<dbReference type="GeneTree" id="ENSGT00530000067091"/>
<evidence type="ECO:0000256" key="1">
    <source>
        <dbReference type="SAM" id="MobiDB-lite"/>
    </source>
</evidence>
<name>A0A3Q2CCY1_CYPVA</name>
<reference evidence="3" key="2">
    <citation type="submission" date="2025-09" db="UniProtKB">
        <authorList>
            <consortium name="Ensembl"/>
        </authorList>
    </citation>
    <scope>IDENTIFICATION</scope>
</reference>
<reference evidence="3" key="1">
    <citation type="submission" date="2025-08" db="UniProtKB">
        <authorList>
            <consortium name="Ensembl"/>
        </authorList>
    </citation>
    <scope>IDENTIFICATION</scope>
</reference>
<accession>A0A3Q2CCY1</accession>
<feature type="domain" description="Putative WW-binding" evidence="2">
    <location>
        <begin position="92"/>
        <end position="129"/>
    </location>
</feature>